<dbReference type="GO" id="GO:0031380">
    <property type="term" value="C:nuclear RNA-directed RNA polymerase complex"/>
    <property type="evidence" value="ECO:0007669"/>
    <property type="project" value="TreeGrafter"/>
</dbReference>
<dbReference type="InterPro" id="IPR027417">
    <property type="entry name" value="P-loop_NTPase"/>
</dbReference>
<feature type="domain" description="DNA2/NAM7 helicase-like C-terminal" evidence="2">
    <location>
        <begin position="337"/>
        <end position="409"/>
    </location>
</feature>
<dbReference type="PANTHER" id="PTHR10887:SF341">
    <property type="entry name" value="NFX1-TYPE ZINC FINGER-CONTAINING PROTEIN 1"/>
    <property type="match status" value="1"/>
</dbReference>
<gene>
    <name evidence="3" type="ORF">MCOR_19486</name>
</gene>
<keyword evidence="4" id="KW-1185">Reference proteome</keyword>
<dbReference type="EMBL" id="CACVKT020003445">
    <property type="protein sequence ID" value="CAC5383773.1"/>
    <property type="molecule type" value="Genomic_DNA"/>
</dbReference>
<dbReference type="OrthoDB" id="2423195at2759"/>
<dbReference type="Gene3D" id="3.40.50.300">
    <property type="entry name" value="P-loop containing nucleotide triphosphate hydrolases"/>
    <property type="match status" value="2"/>
</dbReference>
<evidence type="ECO:0000259" key="1">
    <source>
        <dbReference type="Pfam" id="PF13086"/>
    </source>
</evidence>
<dbReference type="GO" id="GO:0004386">
    <property type="term" value="F:helicase activity"/>
    <property type="evidence" value="ECO:0007669"/>
    <property type="project" value="InterPro"/>
</dbReference>
<dbReference type="Proteomes" id="UP000507470">
    <property type="component" value="Unassembled WGS sequence"/>
</dbReference>
<dbReference type="GO" id="GO:0031048">
    <property type="term" value="P:regulatory ncRNA-mediated heterochromatin formation"/>
    <property type="evidence" value="ECO:0007669"/>
    <property type="project" value="TreeGrafter"/>
</dbReference>
<evidence type="ECO:0000313" key="3">
    <source>
        <dbReference type="EMBL" id="CAC5383773.1"/>
    </source>
</evidence>
<dbReference type="InterPro" id="IPR047187">
    <property type="entry name" value="SF1_C_Upf1"/>
</dbReference>
<dbReference type="InterPro" id="IPR045055">
    <property type="entry name" value="DNA2/NAM7-like"/>
</dbReference>
<sequence>MEQNEPDYFKSDQFVKEGFNIRCLNSELQEYKIDISSEANWPDADEIGMDDSQYRAFVTSMKSKFALIQGPPGTGKTVVGLKIAELLLKNDHIWREQSNEGPMLLLSYTNHALDNFLLDISKRLRTTDTADIVGLGSRSEVELLREYNLTIKRKAYSYKQEEYITHWGEVQTRTKRESSGLLNVMAFNARTNLKIRIKEHNNLKKLREEIQTGIVHQDWLHDVARVITDITQQVVTIQQNCWENIYEEDDFDYFDDEENRCDDQSGDYDEEGIQTIEKSCINASRLRKTEFVVSSSIVNEEKTQTNNGFGSNMMRKKNLFSLKNYKINSVVHQLCRLKKPAASSQHDKPSNELTVRVTSVDNFQGEENEIILLSLVRSNIENKIGHLAEPNRVCVALSRAKIGLYAIGNFELLKAKSRLWNDIVKDAEDSKSFGTRLQLTCQNHKNSTYISKSNDFDLVVDGGCQNPCSARRPCGHLYVQENVM</sequence>
<name>A0A6J8BJ83_MYTCO</name>
<accession>A0A6J8BJ83</accession>
<reference evidence="3 4" key="1">
    <citation type="submission" date="2020-06" db="EMBL/GenBank/DDBJ databases">
        <authorList>
            <person name="Li R."/>
            <person name="Bekaert M."/>
        </authorList>
    </citation>
    <scope>NUCLEOTIDE SEQUENCE [LARGE SCALE GENOMIC DNA]</scope>
    <source>
        <strain evidence="4">wild</strain>
    </source>
</reference>
<dbReference type="CDD" id="cd18808">
    <property type="entry name" value="SF1_C_Upf1"/>
    <property type="match status" value="1"/>
</dbReference>
<dbReference type="InterPro" id="IPR041679">
    <property type="entry name" value="DNA2/NAM7-like_C"/>
</dbReference>
<dbReference type="Pfam" id="PF13086">
    <property type="entry name" value="AAA_11"/>
    <property type="match status" value="1"/>
</dbReference>
<dbReference type="AlphaFoldDB" id="A0A6J8BJ83"/>
<feature type="domain" description="DNA2/NAM7 helicase helicase" evidence="1">
    <location>
        <begin position="49"/>
        <end position="212"/>
    </location>
</feature>
<proteinExistence type="predicted"/>
<evidence type="ECO:0000313" key="4">
    <source>
        <dbReference type="Proteomes" id="UP000507470"/>
    </source>
</evidence>
<dbReference type="PANTHER" id="PTHR10887">
    <property type="entry name" value="DNA2/NAM7 HELICASE FAMILY"/>
    <property type="match status" value="1"/>
</dbReference>
<organism evidence="3 4">
    <name type="scientific">Mytilus coruscus</name>
    <name type="common">Sea mussel</name>
    <dbReference type="NCBI Taxonomy" id="42192"/>
    <lineage>
        <taxon>Eukaryota</taxon>
        <taxon>Metazoa</taxon>
        <taxon>Spiralia</taxon>
        <taxon>Lophotrochozoa</taxon>
        <taxon>Mollusca</taxon>
        <taxon>Bivalvia</taxon>
        <taxon>Autobranchia</taxon>
        <taxon>Pteriomorphia</taxon>
        <taxon>Mytilida</taxon>
        <taxon>Mytiloidea</taxon>
        <taxon>Mytilidae</taxon>
        <taxon>Mytilinae</taxon>
        <taxon>Mytilus</taxon>
    </lineage>
</organism>
<evidence type="ECO:0000259" key="2">
    <source>
        <dbReference type="Pfam" id="PF13087"/>
    </source>
</evidence>
<protein>
    <submittedName>
        <fullName evidence="3">NFX1-type zinc finger-containing protein 1</fullName>
    </submittedName>
</protein>
<dbReference type="InterPro" id="IPR041677">
    <property type="entry name" value="DNA2/NAM7_AAA_11"/>
</dbReference>
<dbReference type="Pfam" id="PF13087">
    <property type="entry name" value="AAA_12"/>
    <property type="match status" value="1"/>
</dbReference>
<dbReference type="SUPFAM" id="SSF52540">
    <property type="entry name" value="P-loop containing nucleoside triphosphate hydrolases"/>
    <property type="match status" value="2"/>
</dbReference>